<keyword evidence="1" id="KW-0732">Signal</keyword>
<evidence type="ECO:0000313" key="3">
    <source>
        <dbReference type="Proteomes" id="UP001163046"/>
    </source>
</evidence>
<feature type="signal peptide" evidence="1">
    <location>
        <begin position="1"/>
        <end position="19"/>
    </location>
</feature>
<dbReference type="AlphaFoldDB" id="A0A9X0DDY3"/>
<name>A0A9X0DDY3_9CNID</name>
<sequence>MLPIRVFLFTIFFTTPSLAFDVISEQEYKGNVDNSREFKNLQQRSQIASACICGFTSFECCGRKRALTKPGFTSLESFDDIHTQKGVKNARRVREFDNRQRPSKMSSACLCGVTSFKCCGKKRMLTKVKHV</sequence>
<evidence type="ECO:0000313" key="2">
    <source>
        <dbReference type="EMBL" id="KAJ7394484.1"/>
    </source>
</evidence>
<feature type="chain" id="PRO_5040742760" evidence="1">
    <location>
        <begin position="20"/>
        <end position="131"/>
    </location>
</feature>
<proteinExistence type="predicted"/>
<reference evidence="2" key="1">
    <citation type="submission" date="2023-01" db="EMBL/GenBank/DDBJ databases">
        <title>Genome assembly of the deep-sea coral Lophelia pertusa.</title>
        <authorList>
            <person name="Herrera S."/>
            <person name="Cordes E."/>
        </authorList>
    </citation>
    <scope>NUCLEOTIDE SEQUENCE</scope>
    <source>
        <strain evidence="2">USNM1676648</strain>
        <tissue evidence="2">Polyp</tissue>
    </source>
</reference>
<gene>
    <name evidence="2" type="ORF">OS493_000296</name>
</gene>
<dbReference type="Proteomes" id="UP001163046">
    <property type="component" value="Unassembled WGS sequence"/>
</dbReference>
<evidence type="ECO:0000256" key="1">
    <source>
        <dbReference type="SAM" id="SignalP"/>
    </source>
</evidence>
<protein>
    <submittedName>
        <fullName evidence="2">Uncharacterized protein</fullName>
    </submittedName>
</protein>
<keyword evidence="3" id="KW-1185">Reference proteome</keyword>
<comment type="caution">
    <text evidence="2">The sequence shown here is derived from an EMBL/GenBank/DDBJ whole genome shotgun (WGS) entry which is preliminary data.</text>
</comment>
<dbReference type="EMBL" id="MU825396">
    <property type="protein sequence ID" value="KAJ7394484.1"/>
    <property type="molecule type" value="Genomic_DNA"/>
</dbReference>
<organism evidence="2 3">
    <name type="scientific">Desmophyllum pertusum</name>
    <dbReference type="NCBI Taxonomy" id="174260"/>
    <lineage>
        <taxon>Eukaryota</taxon>
        <taxon>Metazoa</taxon>
        <taxon>Cnidaria</taxon>
        <taxon>Anthozoa</taxon>
        <taxon>Hexacorallia</taxon>
        <taxon>Scleractinia</taxon>
        <taxon>Caryophylliina</taxon>
        <taxon>Caryophylliidae</taxon>
        <taxon>Desmophyllum</taxon>
    </lineage>
</organism>
<accession>A0A9X0DDY3</accession>